<protein>
    <submittedName>
        <fullName evidence="2">Uncharacterized protein</fullName>
    </submittedName>
</protein>
<evidence type="ECO:0000256" key="1">
    <source>
        <dbReference type="SAM" id="MobiDB-lite"/>
    </source>
</evidence>
<proteinExistence type="predicted"/>
<name>A0A5C6CBD3_9BACT</name>
<dbReference type="RefSeq" id="WP_146453103.1">
    <property type="nucleotide sequence ID" value="NZ_SJPS01000014.1"/>
</dbReference>
<dbReference type="EMBL" id="SJPS01000014">
    <property type="protein sequence ID" value="TWU20724.1"/>
    <property type="molecule type" value="Genomic_DNA"/>
</dbReference>
<reference evidence="2 3" key="1">
    <citation type="submission" date="2019-02" db="EMBL/GenBank/DDBJ databases">
        <title>Deep-cultivation of Planctomycetes and their phenomic and genomic characterization uncovers novel biology.</title>
        <authorList>
            <person name="Wiegand S."/>
            <person name="Jogler M."/>
            <person name="Boedeker C."/>
            <person name="Pinto D."/>
            <person name="Vollmers J."/>
            <person name="Rivas-Marin E."/>
            <person name="Kohn T."/>
            <person name="Peeters S.H."/>
            <person name="Heuer A."/>
            <person name="Rast P."/>
            <person name="Oberbeckmann S."/>
            <person name="Bunk B."/>
            <person name="Jeske O."/>
            <person name="Meyerdierks A."/>
            <person name="Storesund J.E."/>
            <person name="Kallscheuer N."/>
            <person name="Luecker S."/>
            <person name="Lage O.M."/>
            <person name="Pohl T."/>
            <person name="Merkel B.J."/>
            <person name="Hornburger P."/>
            <person name="Mueller R.-W."/>
            <person name="Bruemmer F."/>
            <person name="Labrenz M."/>
            <person name="Spormann A.M."/>
            <person name="Op Den Camp H."/>
            <person name="Overmann J."/>
            <person name="Amann R."/>
            <person name="Jetten M.S.M."/>
            <person name="Mascher T."/>
            <person name="Medema M.H."/>
            <person name="Devos D.P."/>
            <person name="Kaster A.-K."/>
            <person name="Ovreas L."/>
            <person name="Rohde M."/>
            <person name="Galperin M.Y."/>
            <person name="Jogler C."/>
        </authorList>
    </citation>
    <scope>NUCLEOTIDE SEQUENCE [LARGE SCALE GENOMIC DNA]</scope>
    <source>
        <strain evidence="2 3">Pla144</strain>
    </source>
</reference>
<dbReference type="Proteomes" id="UP000318437">
    <property type="component" value="Unassembled WGS sequence"/>
</dbReference>
<gene>
    <name evidence="2" type="ORF">Pla144_48910</name>
</gene>
<sequence length="83" mass="9261">MQQMVNGRVVDVPLNNDGSLDSDTLREVAAIPKNRTLVQQLSSGENILVNPGQRIRVNPSDYFRDVPDHIRGKEKSEDVYPGT</sequence>
<comment type="caution">
    <text evidence="2">The sequence shown here is derived from an EMBL/GenBank/DDBJ whole genome shotgun (WGS) entry which is preliminary data.</text>
</comment>
<feature type="region of interest" description="Disordered" evidence="1">
    <location>
        <begin position="1"/>
        <end position="21"/>
    </location>
</feature>
<dbReference type="AlphaFoldDB" id="A0A5C6CBD3"/>
<evidence type="ECO:0000313" key="3">
    <source>
        <dbReference type="Proteomes" id="UP000318437"/>
    </source>
</evidence>
<organism evidence="2 3">
    <name type="scientific">Bythopirellula polymerisocia</name>
    <dbReference type="NCBI Taxonomy" id="2528003"/>
    <lineage>
        <taxon>Bacteria</taxon>
        <taxon>Pseudomonadati</taxon>
        <taxon>Planctomycetota</taxon>
        <taxon>Planctomycetia</taxon>
        <taxon>Pirellulales</taxon>
        <taxon>Lacipirellulaceae</taxon>
        <taxon>Bythopirellula</taxon>
    </lineage>
</organism>
<keyword evidence="3" id="KW-1185">Reference proteome</keyword>
<evidence type="ECO:0000313" key="2">
    <source>
        <dbReference type="EMBL" id="TWU20724.1"/>
    </source>
</evidence>
<accession>A0A5C6CBD3</accession>